<proteinExistence type="predicted"/>
<keyword evidence="4" id="KW-1185">Reference proteome</keyword>
<dbReference type="Proteomes" id="UP001500711">
    <property type="component" value="Unassembled WGS sequence"/>
</dbReference>
<evidence type="ECO:0000256" key="2">
    <source>
        <dbReference type="SAM" id="Phobius"/>
    </source>
</evidence>
<name>A0ABP7C7N6_9PSEU</name>
<evidence type="ECO:0000313" key="4">
    <source>
        <dbReference type="Proteomes" id="UP001500711"/>
    </source>
</evidence>
<accession>A0ABP7C7N6</accession>
<dbReference type="EMBL" id="BAABBE010000035">
    <property type="protein sequence ID" value="GAA3679487.1"/>
    <property type="molecule type" value="Genomic_DNA"/>
</dbReference>
<gene>
    <name evidence="3" type="ORF">GCM10022267_77820</name>
</gene>
<comment type="caution">
    <text evidence="3">The sequence shown here is derived from an EMBL/GenBank/DDBJ whole genome shotgun (WGS) entry which is preliminary data.</text>
</comment>
<reference evidence="4" key="1">
    <citation type="journal article" date="2019" name="Int. J. Syst. Evol. Microbiol.">
        <title>The Global Catalogue of Microorganisms (GCM) 10K type strain sequencing project: providing services to taxonomists for standard genome sequencing and annotation.</title>
        <authorList>
            <consortium name="The Broad Institute Genomics Platform"/>
            <consortium name="The Broad Institute Genome Sequencing Center for Infectious Disease"/>
            <person name="Wu L."/>
            <person name="Ma J."/>
        </authorList>
    </citation>
    <scope>NUCLEOTIDE SEQUENCE [LARGE SCALE GENOMIC DNA]</scope>
    <source>
        <strain evidence="4">JCM 17494</strain>
    </source>
</reference>
<feature type="region of interest" description="Disordered" evidence="1">
    <location>
        <begin position="332"/>
        <end position="357"/>
    </location>
</feature>
<dbReference type="Gene3D" id="2.60.40.10">
    <property type="entry name" value="Immunoglobulins"/>
    <property type="match status" value="1"/>
</dbReference>
<keyword evidence="2" id="KW-1133">Transmembrane helix</keyword>
<organism evidence="3 4">
    <name type="scientific">Lentzea roselyniae</name>
    <dbReference type="NCBI Taxonomy" id="531940"/>
    <lineage>
        <taxon>Bacteria</taxon>
        <taxon>Bacillati</taxon>
        <taxon>Actinomycetota</taxon>
        <taxon>Actinomycetes</taxon>
        <taxon>Pseudonocardiales</taxon>
        <taxon>Pseudonocardiaceae</taxon>
        <taxon>Lentzea</taxon>
    </lineage>
</organism>
<feature type="transmembrane region" description="Helical" evidence="2">
    <location>
        <begin position="367"/>
        <end position="391"/>
    </location>
</feature>
<keyword evidence="2" id="KW-0812">Transmembrane</keyword>
<evidence type="ECO:0000313" key="3">
    <source>
        <dbReference type="EMBL" id="GAA3679487.1"/>
    </source>
</evidence>
<dbReference type="InterPro" id="IPR013783">
    <property type="entry name" value="Ig-like_fold"/>
</dbReference>
<evidence type="ECO:0000256" key="1">
    <source>
        <dbReference type="SAM" id="MobiDB-lite"/>
    </source>
</evidence>
<sequence length="403" mass="41797">MSVDARTLTITEDVLKPGTKSAKLAFNRTEDAYLVQNIAWSFPLPELTLAVDPKHPTAYPKATVTQTATVTNAGDAAAANVSVCGQKIGTIPPRAKATRACTTQAADDDYQTTVTANGISEAGDPLAAQKSARVDVLHPALRATTATEPMTALPGQKVKFSTTVTNTGDTPLFDLRARTTTDGCNTTQGRLAPGATATADCATQAGDESGMPTSTVTATDKLGKKAETSTSVQVKVINPRLTITALWSKDRVEDGELVTITVTVGNPSAQPISDVEVAGEPAACRRTLPVLQPRERLTRTCRAAAPVNSRLTVSGAGAGNVIGESAIVRIESTTTPLPPKPASTDSPCDEPPSPRPVAHVQQVSKPAVGGVAAVMGVIGMVIVASAFPGWANGRPRKRLQFGC</sequence>
<keyword evidence="2" id="KW-0472">Membrane</keyword>
<protein>
    <submittedName>
        <fullName evidence="3">Uncharacterized protein</fullName>
    </submittedName>
</protein>
<dbReference type="RefSeq" id="WP_346135788.1">
    <property type="nucleotide sequence ID" value="NZ_BAABBE010000035.1"/>
</dbReference>